<evidence type="ECO:0000313" key="3">
    <source>
        <dbReference type="Proteomes" id="UP000262209"/>
    </source>
</evidence>
<dbReference type="EMBL" id="MH424444">
    <property type="protein sequence ID" value="AXQ70220.1"/>
    <property type="molecule type" value="Genomic_DNA"/>
</dbReference>
<feature type="domain" description="HNH nuclease" evidence="1">
    <location>
        <begin position="52"/>
        <end position="97"/>
    </location>
</feature>
<accession>A0A385EEZ1</accession>
<keyword evidence="3" id="KW-1185">Reference proteome</keyword>
<reference evidence="2" key="1">
    <citation type="submission" date="2018-06" db="EMBL/GenBank/DDBJ databases">
        <title>Complete genome sequence of Salmonella Infantis bacteriophage VSiP.</title>
        <authorList>
            <person name="Volozhantsev N."/>
            <person name="Denisenko E."/>
            <person name="Verevkin V."/>
            <person name="Myakinina V."/>
            <person name="Kislichkina A."/>
            <person name="Krasilnikova V."/>
        </authorList>
    </citation>
    <scope>NUCLEOTIDE SEQUENCE [LARGE SCALE GENOMIC DNA]</scope>
</reference>
<dbReference type="InterPro" id="IPR044925">
    <property type="entry name" value="His-Me_finger_sf"/>
</dbReference>
<keyword evidence="2" id="KW-0255">Endonuclease</keyword>
<dbReference type="InterPro" id="IPR003615">
    <property type="entry name" value="HNH_nuc"/>
</dbReference>
<protein>
    <submittedName>
        <fullName evidence="2">HNH endonuclease</fullName>
    </submittedName>
</protein>
<evidence type="ECO:0000259" key="1">
    <source>
        <dbReference type="Pfam" id="PF13392"/>
    </source>
</evidence>
<dbReference type="SUPFAM" id="SSF54060">
    <property type="entry name" value="His-Me finger endonucleases"/>
    <property type="match status" value="1"/>
</dbReference>
<sequence>MKCFDDDRLDYDPETGVFTWLVAPSGRSVGSIAGGSKSNGYVRIKLDGKMHQAHRLAWNTLHPDDLIGPDEEIDHINHDRTDNRGVNLRKVSKAENSKNQSLYKANKYGITGVGFMPEFNLWRARIGVNRELIERHFRRFEDACAQRIEWEVFYKFHKNHGGR</sequence>
<gene>
    <name evidence="2" type="ORF">vsip_35</name>
</gene>
<evidence type="ECO:0000313" key="2">
    <source>
        <dbReference type="EMBL" id="AXQ70220.1"/>
    </source>
</evidence>
<dbReference type="GO" id="GO:0004519">
    <property type="term" value="F:endonuclease activity"/>
    <property type="evidence" value="ECO:0007669"/>
    <property type="project" value="UniProtKB-KW"/>
</dbReference>
<dbReference type="Gene3D" id="3.90.75.20">
    <property type="match status" value="1"/>
</dbReference>
<dbReference type="Proteomes" id="UP000262209">
    <property type="component" value="Segment"/>
</dbReference>
<proteinExistence type="predicted"/>
<keyword evidence="2" id="KW-0378">Hydrolase</keyword>
<keyword evidence="2" id="KW-0540">Nuclease</keyword>
<dbReference type="Pfam" id="PF13392">
    <property type="entry name" value="HNH_3"/>
    <property type="match status" value="1"/>
</dbReference>
<name>A0A385EEZ1_9CAUD</name>
<organism evidence="2">
    <name type="scientific">Salmonella virus VSiP</name>
    <dbReference type="NCBI Taxonomy" id="2301721"/>
    <lineage>
        <taxon>Viruses</taxon>
        <taxon>Duplodnaviria</taxon>
        <taxon>Heunggongvirae</taxon>
        <taxon>Uroviricota</taxon>
        <taxon>Caudoviricetes</taxon>
        <taxon>Sarkviridae</taxon>
        <taxon>Guernseyvirinae</taxon>
        <taxon>Cornellvirus</taxon>
        <taxon>Cornellvirus VSiP</taxon>
    </lineage>
</organism>